<evidence type="ECO:0008006" key="3">
    <source>
        <dbReference type="Google" id="ProtNLM"/>
    </source>
</evidence>
<proteinExistence type="predicted"/>
<evidence type="ECO:0000313" key="1">
    <source>
        <dbReference type="EMBL" id="BCS83557.1"/>
    </source>
</evidence>
<dbReference type="InterPro" id="IPR036770">
    <property type="entry name" value="Ankyrin_rpt-contain_sf"/>
</dbReference>
<dbReference type="GeneID" id="80558762"/>
<evidence type="ECO:0000313" key="2">
    <source>
        <dbReference type="Proteomes" id="UP001321479"/>
    </source>
</evidence>
<reference evidence="1 2" key="1">
    <citation type="submission" date="2021-02" db="EMBL/GenBank/DDBJ databases">
        <title>Cotonvirus japonicus, which uses Golgi apparatus of host cells for its virion factory, phylogenetically links tailed tupanvirus and icosahedral mimivirus.</title>
        <authorList>
            <person name="Takahashi H."/>
            <person name="Fukaya S."/>
            <person name="Song C."/>
            <person name="Murata K."/>
            <person name="Takemura M."/>
        </authorList>
    </citation>
    <scope>NUCLEOTIDE SEQUENCE [LARGE SCALE GENOMIC DNA]</scope>
</reference>
<organism evidence="1 2">
    <name type="scientific">Cotonvirus japonicus</name>
    <dbReference type="NCBI Taxonomy" id="2811091"/>
    <lineage>
        <taxon>Viruses</taxon>
        <taxon>Varidnaviria</taxon>
        <taxon>Bamfordvirae</taxon>
        <taxon>Nucleocytoviricota</taxon>
        <taxon>Megaviricetes</taxon>
        <taxon>Imitervirales</taxon>
        <taxon>Mimiviridae</taxon>
        <taxon>Megamimivirinae</taxon>
        <taxon>Cotonvirus</taxon>
        <taxon>Cotonvirus japonicum</taxon>
    </lineage>
</organism>
<protein>
    <recommendedName>
        <fullName evidence="3">Ankyrin repeat protein</fullName>
    </recommendedName>
</protein>
<dbReference type="Proteomes" id="UP001321479">
    <property type="component" value="Segment"/>
</dbReference>
<dbReference type="SUPFAM" id="SSF48403">
    <property type="entry name" value="Ankyrin repeat"/>
    <property type="match status" value="1"/>
</dbReference>
<sequence>MLKYCISEANEEIIKFLLFGEKDDRCKLYINQKKFIRMTMHEKPTYKILKIKPESVIDFLEFIIEHNLYCTKGFGHECCLPRHFSSYLKHITKNNILEHIHFIVEILIPSLNNNKISLFENNNHNNYENFVNLIVYHSTTETLKFILEITPESEINFNNVLLNSLHYYGNFDGFDVILDFYFNKFIESLNKGFIGPILPLRSLLTAIIITQTPNKNFNTVSKLYIYNKTIDKMSDILNDLSESKKSKKFKNINSELFKLMKYTPKMKENLLLTCLVYNCDIAEHLIKDGVKTNIITKIYKDEIICHNLTTSLEILLRYNVLDIDTINKYFKDLKNSGENNCDIVRLLVEYGADYDTYGPDVLKQAKNYKNQEVIEYLEDLLNQD</sequence>
<keyword evidence="2" id="KW-1185">Reference proteome</keyword>
<accession>A0ABM7NU13</accession>
<name>A0ABM7NU13_9VIRU</name>
<dbReference type="EMBL" id="AP024483">
    <property type="protein sequence ID" value="BCS83557.1"/>
    <property type="molecule type" value="Genomic_DNA"/>
</dbReference>
<dbReference type="RefSeq" id="YP_010842165.1">
    <property type="nucleotide sequence ID" value="NC_079139.1"/>
</dbReference>